<sequence length="511" mass="54532">MTIPESPRGIDRRHLLTGLGALGAAAMVGVGTGTAAAAEATPAETALAEAAGITPMDLRFRIAEQFRPFALLAPGFEQYDTAAPPLPRTSGDFLVRTGISPRAPFASVLVEVNELAPGASVVAGLAANSANRVLARYDAAAGTASIEVTVNGTTTVVKSVAARLRAPFRFAFVVNENAVTALHDSTGTGTGWAPLVSERDGVSAKLDLRRPATLGTYAYAYGAGGDGSVVLGRVQAGYFGQAGLRDLHAVQTPDGKPLVRNGKLYLTATCAGLGFFQQAHWGVWTLDLKDPSRITQVAQLYFSREDGVIVGDHAGQIVLDGDEFIVAMSSWGDFAFRGVHIRHLRTRANVLAGVHVLPTQRLTVPTNVSSWDPSITKIDGRWHVGFVESPSQTPFNFHPALAVAPRGADYHERLTLRGRDATVRECEGTILQRVGGQWYLLASDGIGRQYRVYDLDVKFLGTLDAPYKTNIPHPQIVPVGKNWLLITFDGTQYADPVLGYGGHGDVIIMRA</sequence>
<proteinExistence type="predicted"/>
<protein>
    <submittedName>
        <fullName evidence="1">Uncharacterized protein</fullName>
    </submittedName>
</protein>
<dbReference type="SUPFAM" id="SSF75005">
    <property type="entry name" value="Arabinanase/levansucrase/invertase"/>
    <property type="match status" value="1"/>
</dbReference>
<evidence type="ECO:0000313" key="2">
    <source>
        <dbReference type="Proteomes" id="UP000533598"/>
    </source>
</evidence>
<dbReference type="RefSeq" id="WP_185008260.1">
    <property type="nucleotide sequence ID" value="NZ_BAAAUI010000014.1"/>
</dbReference>
<dbReference type="EMBL" id="JACHMH010000001">
    <property type="protein sequence ID" value="MBB4681582.1"/>
    <property type="molecule type" value="Genomic_DNA"/>
</dbReference>
<gene>
    <name evidence="1" type="ORF">HNR67_007700</name>
</gene>
<dbReference type="AlphaFoldDB" id="A0A7W7CHY6"/>
<comment type="caution">
    <text evidence="1">The sequence shown here is derived from an EMBL/GenBank/DDBJ whole genome shotgun (WGS) entry which is preliminary data.</text>
</comment>
<reference evidence="1 2" key="1">
    <citation type="submission" date="2020-08" db="EMBL/GenBank/DDBJ databases">
        <title>Sequencing the genomes of 1000 actinobacteria strains.</title>
        <authorList>
            <person name="Klenk H.-P."/>
        </authorList>
    </citation>
    <scope>NUCLEOTIDE SEQUENCE [LARGE SCALE GENOMIC DNA]</scope>
    <source>
        <strain evidence="1 2">DSM 44230</strain>
    </source>
</reference>
<dbReference type="Proteomes" id="UP000533598">
    <property type="component" value="Unassembled WGS sequence"/>
</dbReference>
<accession>A0A7W7CHY6</accession>
<evidence type="ECO:0000313" key="1">
    <source>
        <dbReference type="EMBL" id="MBB4681582.1"/>
    </source>
</evidence>
<name>A0A7W7CHY6_9PSEU</name>
<dbReference type="InterPro" id="IPR023296">
    <property type="entry name" value="Glyco_hydro_beta-prop_sf"/>
</dbReference>
<dbReference type="InterPro" id="IPR006311">
    <property type="entry name" value="TAT_signal"/>
</dbReference>
<keyword evidence="2" id="KW-1185">Reference proteome</keyword>
<dbReference type="PROSITE" id="PS51318">
    <property type="entry name" value="TAT"/>
    <property type="match status" value="1"/>
</dbReference>
<organism evidence="1 2">
    <name type="scientific">Crossiella cryophila</name>
    <dbReference type="NCBI Taxonomy" id="43355"/>
    <lineage>
        <taxon>Bacteria</taxon>
        <taxon>Bacillati</taxon>
        <taxon>Actinomycetota</taxon>
        <taxon>Actinomycetes</taxon>
        <taxon>Pseudonocardiales</taxon>
        <taxon>Pseudonocardiaceae</taxon>
        <taxon>Crossiella</taxon>
    </lineage>
</organism>